<organism evidence="2">
    <name type="scientific">Clostridium symbiosum</name>
    <name type="common">Bacteroides symbiosus</name>
    <dbReference type="NCBI Taxonomy" id="1512"/>
    <lineage>
        <taxon>Bacteria</taxon>
        <taxon>Bacillati</taxon>
        <taxon>Bacillota</taxon>
        <taxon>Clostridia</taxon>
        <taxon>Lachnospirales</taxon>
        <taxon>Lachnospiraceae</taxon>
        <taxon>Otoolea</taxon>
    </lineage>
</organism>
<feature type="region of interest" description="Disordered" evidence="1">
    <location>
        <begin position="1"/>
        <end position="24"/>
    </location>
</feature>
<evidence type="ECO:0008006" key="3">
    <source>
        <dbReference type="Google" id="ProtNLM"/>
    </source>
</evidence>
<evidence type="ECO:0000313" key="2">
    <source>
        <dbReference type="EMBL" id="VYU28169.1"/>
    </source>
</evidence>
<dbReference type="SUPFAM" id="SSF47598">
    <property type="entry name" value="Ribbon-helix-helix"/>
    <property type="match status" value="1"/>
</dbReference>
<name>A0A6N3DM28_CLOSY</name>
<dbReference type="InterPro" id="IPR010985">
    <property type="entry name" value="Ribbon_hlx_hlx"/>
</dbReference>
<proteinExistence type="predicted"/>
<dbReference type="GO" id="GO:0006355">
    <property type="term" value="P:regulation of DNA-templated transcription"/>
    <property type="evidence" value="ECO:0007669"/>
    <property type="project" value="InterPro"/>
</dbReference>
<gene>
    <name evidence="2" type="ORF">CSLFYP84_01773</name>
</gene>
<sequence>MSNNGNAFMASAKKSKRQQASIQHAQPEVDELVCINVRIPKSMHTKLQYHKVETGENMTVLINRLLEAEFA</sequence>
<protein>
    <recommendedName>
        <fullName evidence="3">Chromosome partitioning protein ParB</fullName>
    </recommendedName>
</protein>
<evidence type="ECO:0000256" key="1">
    <source>
        <dbReference type="SAM" id="MobiDB-lite"/>
    </source>
</evidence>
<dbReference type="EMBL" id="CACRUA010000022">
    <property type="protein sequence ID" value="VYU28169.1"/>
    <property type="molecule type" value="Genomic_DNA"/>
</dbReference>
<dbReference type="AlphaFoldDB" id="A0A6N3DM28"/>
<dbReference type="RefSeq" id="WP_156684536.1">
    <property type="nucleotide sequence ID" value="NZ_CACRUA010000022.1"/>
</dbReference>
<accession>A0A6N3DM28</accession>
<reference evidence="2" key="1">
    <citation type="submission" date="2019-11" db="EMBL/GenBank/DDBJ databases">
        <authorList>
            <person name="Feng L."/>
        </authorList>
    </citation>
    <scope>NUCLEOTIDE SEQUENCE</scope>
    <source>
        <strain evidence="2">CsymbiosumLFYP84</strain>
    </source>
</reference>